<dbReference type="EMBL" id="CP027860">
    <property type="protein sequence ID" value="AVP95691.1"/>
    <property type="molecule type" value="Genomic_DNA"/>
</dbReference>
<protein>
    <submittedName>
        <fullName evidence="1">Uncharacterized protein</fullName>
    </submittedName>
</protein>
<accession>A0A2P1PLG5</accession>
<dbReference type="KEGG" id="xba:C7S18_00100"/>
<reference evidence="1 2" key="2">
    <citation type="submission" date="2018-03" db="EMBL/GenBank/DDBJ databases">
        <authorList>
            <person name="Keele B.F."/>
        </authorList>
    </citation>
    <scope>NUCLEOTIDE SEQUENCE [LARGE SCALE GENOMIC DNA]</scope>
    <source>
        <strain evidence="1 2">D13</strain>
    </source>
</reference>
<evidence type="ECO:0000313" key="1">
    <source>
        <dbReference type="EMBL" id="AVP95691.1"/>
    </source>
</evidence>
<proteinExistence type="predicted"/>
<keyword evidence="2" id="KW-1185">Reference proteome</keyword>
<gene>
    <name evidence="1" type="ORF">C7S18_00100</name>
</gene>
<sequence>MKRLLIEGYTADEILALSNEDLHAIVLRNEAIVFQVGSASLLGQFSVADDALIIELGHIDGGGEGALPSLASLAVRYAKRERLAYIEWRVHAVNCAKPNLKLRRVLVRRGFVVRNLPGVGECYWARVPAVSASSMGA</sequence>
<dbReference type="AlphaFoldDB" id="A0A2P1PLG5"/>
<evidence type="ECO:0000313" key="2">
    <source>
        <dbReference type="Proteomes" id="UP000241074"/>
    </source>
</evidence>
<name>A0A2P1PLG5_9GAMM</name>
<dbReference type="RefSeq" id="WP_106889620.1">
    <property type="nucleotide sequence ID" value="NZ_CP027860.1"/>
</dbReference>
<dbReference type="OrthoDB" id="5519990at2"/>
<organism evidence="1 2">
    <name type="scientific">Ahniella affigens</name>
    <dbReference type="NCBI Taxonomy" id="2021234"/>
    <lineage>
        <taxon>Bacteria</taxon>
        <taxon>Pseudomonadati</taxon>
        <taxon>Pseudomonadota</taxon>
        <taxon>Gammaproteobacteria</taxon>
        <taxon>Lysobacterales</taxon>
        <taxon>Rhodanobacteraceae</taxon>
        <taxon>Ahniella</taxon>
    </lineage>
</organism>
<reference evidence="1 2" key="1">
    <citation type="submission" date="2018-03" db="EMBL/GenBank/DDBJ databases">
        <title>Ahniella affigens gen. nov., sp. nov., a gammaproteobacterium isolated from sandy soil near a stream.</title>
        <authorList>
            <person name="Ko Y."/>
            <person name="Kim J.-H."/>
        </authorList>
    </citation>
    <scope>NUCLEOTIDE SEQUENCE [LARGE SCALE GENOMIC DNA]</scope>
    <source>
        <strain evidence="1 2">D13</strain>
    </source>
</reference>
<dbReference type="Proteomes" id="UP000241074">
    <property type="component" value="Chromosome"/>
</dbReference>